<dbReference type="EMBL" id="AP014936">
    <property type="protein sequence ID" value="BAU49184.1"/>
    <property type="molecule type" value="Genomic_DNA"/>
</dbReference>
<keyword evidence="3" id="KW-1185">Reference proteome</keyword>
<proteinExistence type="predicted"/>
<dbReference type="AlphaFoldDB" id="A0A1B4VB26"/>
<gene>
    <name evidence="2" type="ORF">SVA_2636</name>
</gene>
<dbReference type="KEGG" id="sva:SVA_2636"/>
<reference evidence="2 3" key="1">
    <citation type="submission" date="2015-08" db="EMBL/GenBank/DDBJ databases">
        <title>Complete genome sequence of Sulfurifustis variabilis.</title>
        <authorList>
            <person name="Miura A."/>
            <person name="Kojima H."/>
            <person name="Fukui M."/>
        </authorList>
    </citation>
    <scope>NUCLEOTIDE SEQUENCE [LARGE SCALE GENOMIC DNA]</scope>
    <source>
        <strain evidence="3">skN76</strain>
    </source>
</reference>
<name>A0A1B4VB26_9GAMM</name>
<protein>
    <recommendedName>
        <fullName evidence="1">Cupin type-2 domain-containing protein</fullName>
    </recommendedName>
</protein>
<dbReference type="SUPFAM" id="SSF51182">
    <property type="entry name" value="RmlC-like cupins"/>
    <property type="match status" value="1"/>
</dbReference>
<evidence type="ECO:0000313" key="2">
    <source>
        <dbReference type="EMBL" id="BAU49184.1"/>
    </source>
</evidence>
<organism evidence="2 3">
    <name type="scientific">Sulfurifustis variabilis</name>
    <dbReference type="NCBI Taxonomy" id="1675686"/>
    <lineage>
        <taxon>Bacteria</taxon>
        <taxon>Pseudomonadati</taxon>
        <taxon>Pseudomonadota</taxon>
        <taxon>Gammaproteobacteria</taxon>
        <taxon>Acidiferrobacterales</taxon>
        <taxon>Acidiferrobacteraceae</taxon>
        <taxon>Sulfurifustis</taxon>
    </lineage>
</organism>
<dbReference type="InterPro" id="IPR011051">
    <property type="entry name" value="RmlC_Cupin_sf"/>
</dbReference>
<dbReference type="InterPro" id="IPR013096">
    <property type="entry name" value="Cupin_2"/>
</dbReference>
<evidence type="ECO:0000259" key="1">
    <source>
        <dbReference type="Pfam" id="PF07883"/>
    </source>
</evidence>
<dbReference type="Pfam" id="PF07883">
    <property type="entry name" value="Cupin_2"/>
    <property type="match status" value="1"/>
</dbReference>
<dbReference type="InterPro" id="IPR014710">
    <property type="entry name" value="RmlC-like_jellyroll"/>
</dbReference>
<dbReference type="CDD" id="cd02209">
    <property type="entry name" value="cupin_XRE_C"/>
    <property type="match status" value="1"/>
</dbReference>
<dbReference type="Proteomes" id="UP000218899">
    <property type="component" value="Chromosome"/>
</dbReference>
<accession>A0A1B4VB26</accession>
<sequence length="88" mass="9857">MDHGEVARDWIQRGFSCGAFTDPPGCEWRDDVHDADELITVVEGRLEVLVHGEAYALEAGDELYIPRGATHTVRNVHAGATRWLYGYD</sequence>
<evidence type="ECO:0000313" key="3">
    <source>
        <dbReference type="Proteomes" id="UP000218899"/>
    </source>
</evidence>
<dbReference type="Gene3D" id="2.60.120.10">
    <property type="entry name" value="Jelly Rolls"/>
    <property type="match status" value="1"/>
</dbReference>
<feature type="domain" description="Cupin type-2" evidence="1">
    <location>
        <begin position="21"/>
        <end position="84"/>
    </location>
</feature>